<feature type="transmembrane region" description="Helical" evidence="1">
    <location>
        <begin position="63"/>
        <end position="86"/>
    </location>
</feature>
<dbReference type="KEGG" id="noa:BKM31_12805"/>
<keyword evidence="1" id="KW-0472">Membrane</keyword>
<feature type="transmembrane region" description="Helical" evidence="1">
    <location>
        <begin position="93"/>
        <end position="112"/>
    </location>
</feature>
<evidence type="ECO:0000313" key="3">
    <source>
        <dbReference type="Proteomes" id="UP000190797"/>
    </source>
</evidence>
<name>A0A1U9ZW96_9ACTN</name>
<dbReference type="OrthoDB" id="668928at2"/>
<gene>
    <name evidence="2" type="ORF">BKM31_12805</name>
</gene>
<dbReference type="Proteomes" id="UP000190797">
    <property type="component" value="Chromosome"/>
</dbReference>
<feature type="transmembrane region" description="Helical" evidence="1">
    <location>
        <begin position="162"/>
        <end position="181"/>
    </location>
</feature>
<feature type="transmembrane region" description="Helical" evidence="1">
    <location>
        <begin position="187"/>
        <end position="206"/>
    </location>
</feature>
<sequence length="212" mass="21799">MIEPSSATIHRARTGVPALIAACGFAAVYLVTDFVTSAAATSAMPLPNSTAAAAQDWFAANRLAAALMGACQAVSVLFLAWFAAVAGGRRSRLWGLVAVGLMLLASVCAWVLAAVAPGASPGTVEVLRDANFIAGGTAHVVALGVFAFLTSREGEFGRPVRVLSTVALVVSVLSLSSLFVFEGAALILLGRLLCMVWAISAGVSLSRRRVPR</sequence>
<feature type="transmembrane region" description="Helical" evidence="1">
    <location>
        <begin position="18"/>
        <end position="43"/>
    </location>
</feature>
<proteinExistence type="predicted"/>
<accession>A0A1U9ZW96</accession>
<keyword evidence="1" id="KW-0812">Transmembrane</keyword>
<organism evidence="2 3">
    <name type="scientific">[Actinomadura] parvosata subsp. kistnae</name>
    <dbReference type="NCBI Taxonomy" id="1909395"/>
    <lineage>
        <taxon>Bacteria</taxon>
        <taxon>Bacillati</taxon>
        <taxon>Actinomycetota</taxon>
        <taxon>Actinomycetes</taxon>
        <taxon>Streptosporangiales</taxon>
        <taxon>Streptosporangiaceae</taxon>
        <taxon>Nonomuraea</taxon>
    </lineage>
</organism>
<feature type="transmembrane region" description="Helical" evidence="1">
    <location>
        <begin position="132"/>
        <end position="150"/>
    </location>
</feature>
<keyword evidence="1" id="KW-1133">Transmembrane helix</keyword>
<evidence type="ECO:0000313" key="2">
    <source>
        <dbReference type="EMBL" id="AQZ62228.1"/>
    </source>
</evidence>
<evidence type="ECO:0008006" key="4">
    <source>
        <dbReference type="Google" id="ProtNLM"/>
    </source>
</evidence>
<dbReference type="AlphaFoldDB" id="A0A1U9ZW96"/>
<dbReference type="EMBL" id="CP017717">
    <property type="protein sequence ID" value="AQZ62228.1"/>
    <property type="molecule type" value="Genomic_DNA"/>
</dbReference>
<reference evidence="3" key="1">
    <citation type="journal article" date="2017" name="Med. Chem. Commun.">
        <title>Nonomuraea sp. ATCC 55076 harbours the largest actinomycete chromosome to date and the kistamicin biosynthetic gene cluster.</title>
        <authorList>
            <person name="Nazari B."/>
            <person name="Forneris C.C."/>
            <person name="Gibson M.I."/>
            <person name="Moon K."/>
            <person name="Schramma K.R."/>
            <person name="Seyedsayamdost M.R."/>
        </authorList>
    </citation>
    <scope>NUCLEOTIDE SEQUENCE [LARGE SCALE GENOMIC DNA]</scope>
    <source>
        <strain evidence="3">ATCC 55076</strain>
    </source>
</reference>
<protein>
    <recommendedName>
        <fullName evidence="4">DUF998 domain-containing protein</fullName>
    </recommendedName>
</protein>
<evidence type="ECO:0000256" key="1">
    <source>
        <dbReference type="SAM" id="Phobius"/>
    </source>
</evidence>
<dbReference type="RefSeq" id="WP_080038377.1">
    <property type="nucleotide sequence ID" value="NZ_CP017717.1"/>
</dbReference>
<keyword evidence="3" id="KW-1185">Reference proteome</keyword>